<name>A0A378K9N3_9GAMM</name>
<dbReference type="Proteomes" id="UP000254794">
    <property type="component" value="Unassembled WGS sequence"/>
</dbReference>
<dbReference type="Pfam" id="PF19420">
    <property type="entry name" value="DDAH_eukar"/>
    <property type="match status" value="1"/>
</dbReference>
<evidence type="ECO:0000256" key="1">
    <source>
        <dbReference type="ARBA" id="ARBA00005213"/>
    </source>
</evidence>
<dbReference type="AlphaFoldDB" id="A0A378K9N3"/>
<dbReference type="RefSeq" id="WP_115332815.1">
    <property type="nucleotide sequence ID" value="NZ_CAAAHP010000005.1"/>
</dbReference>
<evidence type="ECO:0000313" key="4">
    <source>
        <dbReference type="EMBL" id="STX81427.1"/>
    </source>
</evidence>
<keyword evidence="5" id="KW-1185">Reference proteome</keyword>
<dbReference type="GO" id="GO:0016990">
    <property type="term" value="F:arginine deiminase activity"/>
    <property type="evidence" value="ECO:0007669"/>
    <property type="project" value="UniProtKB-EC"/>
</dbReference>
<dbReference type="OrthoDB" id="9814070at2"/>
<reference evidence="4 5" key="1">
    <citation type="submission" date="2018-06" db="EMBL/GenBank/DDBJ databases">
        <authorList>
            <consortium name="Pathogen Informatics"/>
            <person name="Doyle S."/>
        </authorList>
    </citation>
    <scope>NUCLEOTIDE SEQUENCE [LARGE SCALE GENOMIC DNA]</scope>
    <source>
        <strain evidence="4 5">NCTC13316</strain>
    </source>
</reference>
<dbReference type="EC" id="3.5.3.6" evidence="2"/>
<organism evidence="4 5">
    <name type="scientific">Legionella busanensis</name>
    <dbReference type="NCBI Taxonomy" id="190655"/>
    <lineage>
        <taxon>Bacteria</taxon>
        <taxon>Pseudomonadati</taxon>
        <taxon>Pseudomonadota</taxon>
        <taxon>Gammaproteobacteria</taxon>
        <taxon>Legionellales</taxon>
        <taxon>Legionellaceae</taxon>
        <taxon>Legionella</taxon>
    </lineage>
</organism>
<evidence type="ECO:0000256" key="3">
    <source>
        <dbReference type="ARBA" id="ARBA00049429"/>
    </source>
</evidence>
<keyword evidence="4" id="KW-0808">Transferase</keyword>
<evidence type="ECO:0000313" key="5">
    <source>
        <dbReference type="Proteomes" id="UP000254794"/>
    </source>
</evidence>
<comment type="pathway">
    <text evidence="1">Amino-acid degradation; L-arginine degradation via ADI pathway; carbamoyl phosphate from L-arginine: step 1/2.</text>
</comment>
<sequence>MKIYDFPSCENPNAAILRLTKNFGLRKENELSNKKLTSKEEDKRKHAEQVYTDMSNLIVKMKEQGIKIIILEEDKHIKNNVAYLYPDQVFLTDTGHYFVDEGKLHFIPAFFKNKSRRGEEKTPTKLATQLGATIWPLQKAGEKKIIFEGGDFIQAPNRSLFFLGYGQRTEKRAVEVICQIIKNKVIPIKLLRKEFFHLDCCVLPLPNDVLILYEGDYIKSGNGNFMLDKNGLPLLQQGSQTITDESRCLLREIYGLEKIILLSTVEAFAFGANAVILKSDTDKRYKMFVNGDSKGRQIEESVAVQKHLISYFSHTKKKILELTENLIDIIEIPYKSLHYSHGSVHCTVEETFLK</sequence>
<evidence type="ECO:0000256" key="2">
    <source>
        <dbReference type="ARBA" id="ARBA00012171"/>
    </source>
</evidence>
<dbReference type="PANTHER" id="PTHR47271:SF2">
    <property type="entry name" value="ARGININE DEIMINASE"/>
    <property type="match status" value="1"/>
</dbReference>
<protein>
    <recommendedName>
        <fullName evidence="2">arginine deiminase</fullName>
        <ecNumber evidence="2">3.5.3.6</ecNumber>
    </recommendedName>
</protein>
<dbReference type="PANTHER" id="PTHR47271">
    <property type="entry name" value="ARGININE DEIMINASE"/>
    <property type="match status" value="1"/>
</dbReference>
<proteinExistence type="predicted"/>
<dbReference type="Gene3D" id="3.75.10.10">
    <property type="entry name" value="L-arginine/glycine Amidinotransferase, Chain A"/>
    <property type="match status" value="1"/>
</dbReference>
<dbReference type="GO" id="GO:0019546">
    <property type="term" value="P:L-arginine deiminase pathway"/>
    <property type="evidence" value="ECO:0007669"/>
    <property type="project" value="TreeGrafter"/>
</dbReference>
<dbReference type="GO" id="GO:0016740">
    <property type="term" value="F:transferase activity"/>
    <property type="evidence" value="ECO:0007669"/>
    <property type="project" value="UniProtKB-KW"/>
</dbReference>
<comment type="catalytic activity">
    <reaction evidence="3">
        <text>L-arginine + H2O = L-citrulline + NH4(+)</text>
        <dbReference type="Rhea" id="RHEA:19597"/>
        <dbReference type="ChEBI" id="CHEBI:15377"/>
        <dbReference type="ChEBI" id="CHEBI:28938"/>
        <dbReference type="ChEBI" id="CHEBI:32682"/>
        <dbReference type="ChEBI" id="CHEBI:57743"/>
        <dbReference type="EC" id="3.5.3.6"/>
    </reaction>
</comment>
<dbReference type="EMBL" id="UGOD01000004">
    <property type="protein sequence ID" value="STX81427.1"/>
    <property type="molecule type" value="Genomic_DNA"/>
</dbReference>
<gene>
    <name evidence="4" type="ORF">NCTC13316_03298</name>
</gene>
<dbReference type="SUPFAM" id="SSF55909">
    <property type="entry name" value="Pentein"/>
    <property type="match status" value="1"/>
</dbReference>
<accession>A0A378K9N3</accession>